<dbReference type="GO" id="GO:0000160">
    <property type="term" value="P:phosphorelay signal transduction system"/>
    <property type="evidence" value="ECO:0007669"/>
    <property type="project" value="InterPro"/>
</dbReference>
<dbReference type="Gene3D" id="3.40.50.2300">
    <property type="match status" value="1"/>
</dbReference>
<dbReference type="GO" id="GO:0043565">
    <property type="term" value="F:sequence-specific DNA binding"/>
    <property type="evidence" value="ECO:0007669"/>
    <property type="project" value="InterPro"/>
</dbReference>
<dbReference type="Gene3D" id="1.10.8.60">
    <property type="match status" value="1"/>
</dbReference>
<keyword evidence="1" id="KW-0547">Nucleotide-binding</keyword>
<dbReference type="Gene3D" id="3.40.50.300">
    <property type="entry name" value="P-loop containing nucleotide triphosphate hydrolases"/>
    <property type="match status" value="1"/>
</dbReference>
<dbReference type="InterPro" id="IPR001789">
    <property type="entry name" value="Sig_transdc_resp-reg_receiver"/>
</dbReference>
<feature type="domain" description="Sigma-54 factor interaction" evidence="6">
    <location>
        <begin position="149"/>
        <end position="377"/>
    </location>
</feature>
<evidence type="ECO:0000256" key="3">
    <source>
        <dbReference type="ARBA" id="ARBA00023015"/>
    </source>
</evidence>
<dbReference type="SUPFAM" id="SSF46689">
    <property type="entry name" value="Homeodomain-like"/>
    <property type="match status" value="1"/>
</dbReference>
<dbReference type="InterPro" id="IPR027417">
    <property type="entry name" value="P-loop_NTPase"/>
</dbReference>
<dbReference type="PROSITE" id="PS50110">
    <property type="entry name" value="RESPONSE_REGULATORY"/>
    <property type="match status" value="1"/>
</dbReference>
<evidence type="ECO:0000313" key="8">
    <source>
        <dbReference type="EMBL" id="MCJ8500878.1"/>
    </source>
</evidence>
<dbReference type="Proteomes" id="UP001165427">
    <property type="component" value="Unassembled WGS sequence"/>
</dbReference>
<dbReference type="Pfam" id="PF00072">
    <property type="entry name" value="Response_reg"/>
    <property type="match status" value="1"/>
</dbReference>
<dbReference type="InterPro" id="IPR011006">
    <property type="entry name" value="CheY-like_superfamily"/>
</dbReference>
<dbReference type="GO" id="GO:0006355">
    <property type="term" value="P:regulation of DNA-templated transcription"/>
    <property type="evidence" value="ECO:0007669"/>
    <property type="project" value="InterPro"/>
</dbReference>
<keyword evidence="3" id="KW-0805">Transcription regulation</keyword>
<dbReference type="Pfam" id="PF00158">
    <property type="entry name" value="Sigma54_activat"/>
    <property type="match status" value="1"/>
</dbReference>
<evidence type="ECO:0000259" key="6">
    <source>
        <dbReference type="PROSITE" id="PS50045"/>
    </source>
</evidence>
<evidence type="ECO:0000256" key="5">
    <source>
        <dbReference type="PROSITE-ProRule" id="PRU00169"/>
    </source>
</evidence>
<evidence type="ECO:0000313" key="9">
    <source>
        <dbReference type="Proteomes" id="UP001165427"/>
    </source>
</evidence>
<accession>A0AA41UPX6</accession>
<dbReference type="InterPro" id="IPR003593">
    <property type="entry name" value="AAA+_ATPase"/>
</dbReference>
<dbReference type="InterPro" id="IPR002078">
    <property type="entry name" value="Sigma_54_int"/>
</dbReference>
<dbReference type="FunFam" id="3.40.50.300:FF:000006">
    <property type="entry name" value="DNA-binding transcriptional regulator NtrC"/>
    <property type="match status" value="1"/>
</dbReference>
<reference evidence="8" key="1">
    <citation type="submission" date="2022-04" db="EMBL/GenBank/DDBJ databases">
        <title>Desulfatitalea alkaliphila sp. nov., a novel anaerobic sulfate-reducing bacterium isolated from terrestrial mud volcano, Taman Peninsula, Russia.</title>
        <authorList>
            <person name="Khomyakova M.A."/>
            <person name="Merkel A.Y."/>
            <person name="Slobodkin A.I."/>
        </authorList>
    </citation>
    <scope>NUCLEOTIDE SEQUENCE</scope>
    <source>
        <strain evidence="8">M08but</strain>
    </source>
</reference>
<dbReference type="Pfam" id="PF02954">
    <property type="entry name" value="HTH_8"/>
    <property type="match status" value="1"/>
</dbReference>
<organism evidence="8 9">
    <name type="scientific">Desulfatitalea alkaliphila</name>
    <dbReference type="NCBI Taxonomy" id="2929485"/>
    <lineage>
        <taxon>Bacteria</taxon>
        <taxon>Pseudomonadati</taxon>
        <taxon>Thermodesulfobacteriota</taxon>
        <taxon>Desulfobacteria</taxon>
        <taxon>Desulfobacterales</taxon>
        <taxon>Desulfosarcinaceae</taxon>
        <taxon>Desulfatitalea</taxon>
    </lineage>
</organism>
<evidence type="ECO:0000256" key="4">
    <source>
        <dbReference type="ARBA" id="ARBA00023163"/>
    </source>
</evidence>
<dbReference type="InterPro" id="IPR058031">
    <property type="entry name" value="AAA_lid_NorR"/>
</dbReference>
<evidence type="ECO:0000256" key="2">
    <source>
        <dbReference type="ARBA" id="ARBA00022840"/>
    </source>
</evidence>
<dbReference type="Gene3D" id="1.10.10.60">
    <property type="entry name" value="Homeodomain-like"/>
    <property type="match status" value="1"/>
</dbReference>
<evidence type="ECO:0000259" key="7">
    <source>
        <dbReference type="PROSITE" id="PS50110"/>
    </source>
</evidence>
<dbReference type="PROSITE" id="PS50045">
    <property type="entry name" value="SIGMA54_INTERACT_4"/>
    <property type="match status" value="1"/>
</dbReference>
<protein>
    <submittedName>
        <fullName evidence="8">Sigma-54 dependent transcriptional regulator</fullName>
    </submittedName>
</protein>
<dbReference type="EMBL" id="JALJRB010000009">
    <property type="protein sequence ID" value="MCJ8500878.1"/>
    <property type="molecule type" value="Genomic_DNA"/>
</dbReference>
<dbReference type="SUPFAM" id="SSF52172">
    <property type="entry name" value="CheY-like"/>
    <property type="match status" value="1"/>
</dbReference>
<dbReference type="InterPro" id="IPR009057">
    <property type="entry name" value="Homeodomain-like_sf"/>
</dbReference>
<sequence length="458" mass="50968">MSSRIILVDDDHDYLELLAGKLRSLGYTRLRLEDSPLAAAAAFDAGESFDVALIDMTMPEMDGMALLERIKNTSPGTECIMVTAINEARTAVDCLRKGAYDYLVKPVAKDVLALTLPRALERKRLLDILDIEKRQAHPALSNPAPFEPILTQNAAMQRILKEAELHASSNVPILITGESGTGKELLARAIHNASSRSQHPFTPINMASISPQLFEAEFFGHTRGAFTGATAPRAGFLEHTDRGTLFLDEIGDLPLELQGKLLRVLQEGEFSRVGSNERIQVDLRFIAATNEDLDRMISRKAFRKDLFYRIRGGWLHLPPLRERQEDIELLTNVFLSKYAEYPRGAQHIAEAARRRLLAYHWPGNVRELKSVIQSAVNLAGGATLDVIHLPEHMRHLPQQSHAPAVQPAPAEIRPLAEVEKAHILAAYERCKRNKSKTAKVLDIGLNTLRRKLASYGVA</sequence>
<keyword evidence="4" id="KW-0804">Transcription</keyword>
<dbReference type="SUPFAM" id="SSF52540">
    <property type="entry name" value="P-loop containing nucleoside triphosphate hydrolases"/>
    <property type="match status" value="1"/>
</dbReference>
<feature type="modified residue" description="4-aspartylphosphate" evidence="5">
    <location>
        <position position="55"/>
    </location>
</feature>
<name>A0AA41UPX6_9BACT</name>
<gene>
    <name evidence="8" type="ORF">MRX98_09875</name>
</gene>
<keyword evidence="5" id="KW-0597">Phosphoprotein</keyword>
<dbReference type="PROSITE" id="PS00675">
    <property type="entry name" value="SIGMA54_INTERACT_1"/>
    <property type="match status" value="1"/>
</dbReference>
<proteinExistence type="predicted"/>
<dbReference type="InterPro" id="IPR025662">
    <property type="entry name" value="Sigma_54_int_dom_ATP-bd_1"/>
</dbReference>
<keyword evidence="2" id="KW-0067">ATP-binding</keyword>
<dbReference type="AlphaFoldDB" id="A0AA41UPX6"/>
<dbReference type="SMART" id="SM00448">
    <property type="entry name" value="REC"/>
    <property type="match status" value="1"/>
</dbReference>
<dbReference type="SMART" id="SM00382">
    <property type="entry name" value="AAA"/>
    <property type="match status" value="1"/>
</dbReference>
<feature type="domain" description="Response regulatory" evidence="7">
    <location>
        <begin position="4"/>
        <end position="120"/>
    </location>
</feature>
<dbReference type="CDD" id="cd00009">
    <property type="entry name" value="AAA"/>
    <property type="match status" value="1"/>
</dbReference>
<evidence type="ECO:0000256" key="1">
    <source>
        <dbReference type="ARBA" id="ARBA00022741"/>
    </source>
</evidence>
<comment type="caution">
    <text evidence="8">The sequence shown here is derived from an EMBL/GenBank/DDBJ whole genome shotgun (WGS) entry which is preliminary data.</text>
</comment>
<dbReference type="InterPro" id="IPR002197">
    <property type="entry name" value="HTH_Fis"/>
</dbReference>
<keyword evidence="9" id="KW-1185">Reference proteome</keyword>
<dbReference type="GO" id="GO:0005524">
    <property type="term" value="F:ATP binding"/>
    <property type="evidence" value="ECO:0007669"/>
    <property type="project" value="UniProtKB-KW"/>
</dbReference>
<dbReference type="RefSeq" id="WP_246906590.1">
    <property type="nucleotide sequence ID" value="NZ_JALJRB010000009.1"/>
</dbReference>
<dbReference type="Pfam" id="PF25601">
    <property type="entry name" value="AAA_lid_14"/>
    <property type="match status" value="1"/>
</dbReference>
<dbReference type="PANTHER" id="PTHR32071">
    <property type="entry name" value="TRANSCRIPTIONAL REGULATORY PROTEIN"/>
    <property type="match status" value="1"/>
</dbReference>